<dbReference type="AlphaFoldDB" id="A0A8X7X0L5"/>
<evidence type="ECO:0000256" key="4">
    <source>
        <dbReference type="SAM" id="SignalP"/>
    </source>
</evidence>
<sequence>MLLLMLVILGISTMSDNCEVMKGKKFTCTEFFHKGKEPSGLQPNKSARICQTYKSKVHFATMYDREKRIPLYSAYKYNSKAATFKKCRFNSYEPQVPEGTVTMQLLTLEVLMCLATWGSSEVMKDQFTCKQFFHKGKEPSGLIPHNAARICQTYMNKVHFATMYDKTNRIPVFSAYKYNRNDENVERVDYYEPQRSSSSNDEKAIIQNKDKSLKKMSLIFPEETDNSYVILRPAKPMSFTAFTLCMSLTSEFNLLRETILFSYYKSGDALNLWVEYGIFNVYLLHSDPVSFKLPHLNTFWTNLCVTWESSSGLIAVWVDGKSSGRKVYRQGHKVRDGGIVILGQDQDNLGNGFDKKQSFTGEITSVYLWDYVLSSDELCLVSQGHTEPKGNVIDWNTVGYEARGNVLIKPVNNYKLSVSSSKMW</sequence>
<dbReference type="EMBL" id="JAATIS010005064">
    <property type="protein sequence ID" value="KAG2460188.1"/>
    <property type="molecule type" value="Genomic_DNA"/>
</dbReference>
<evidence type="ECO:0000313" key="7">
    <source>
        <dbReference type="Proteomes" id="UP000886611"/>
    </source>
</evidence>
<evidence type="ECO:0000313" key="6">
    <source>
        <dbReference type="EMBL" id="KAG2460188.1"/>
    </source>
</evidence>
<dbReference type="InterPro" id="IPR013320">
    <property type="entry name" value="ConA-like_dom_sf"/>
</dbReference>
<gene>
    <name evidence="6" type="primary">Pxn1_3</name>
    <name evidence="6" type="ORF">GTO96_0021899</name>
</gene>
<dbReference type="PROSITE" id="PS51828">
    <property type="entry name" value="PTX_2"/>
    <property type="match status" value="1"/>
</dbReference>
<keyword evidence="7" id="KW-1185">Reference proteome</keyword>
<dbReference type="SUPFAM" id="SSF54060">
    <property type="entry name" value="His-Me finger endonucleases"/>
    <property type="match status" value="2"/>
</dbReference>
<accession>A0A8X7X0L5</accession>
<dbReference type="Gene3D" id="2.60.120.200">
    <property type="match status" value="1"/>
</dbReference>
<proteinExistence type="predicted"/>
<organism evidence="6 7">
    <name type="scientific">Polypterus senegalus</name>
    <name type="common">Senegal bichir</name>
    <dbReference type="NCBI Taxonomy" id="55291"/>
    <lineage>
        <taxon>Eukaryota</taxon>
        <taxon>Metazoa</taxon>
        <taxon>Chordata</taxon>
        <taxon>Craniata</taxon>
        <taxon>Vertebrata</taxon>
        <taxon>Euteleostomi</taxon>
        <taxon>Actinopterygii</taxon>
        <taxon>Polypteriformes</taxon>
        <taxon>Polypteridae</taxon>
        <taxon>Polypterus</taxon>
    </lineage>
</organism>
<protein>
    <submittedName>
        <fullName evidence="6">PXN1 protein</fullName>
    </submittedName>
</protein>
<dbReference type="SUPFAM" id="SSF49899">
    <property type="entry name" value="Concanavalin A-like lectins/glucanases"/>
    <property type="match status" value="1"/>
</dbReference>
<feature type="signal peptide" evidence="4">
    <location>
        <begin position="1"/>
        <end position="17"/>
    </location>
</feature>
<keyword evidence="1" id="KW-0479">Metal-binding</keyword>
<dbReference type="InterPro" id="IPR001759">
    <property type="entry name" value="PTX_dom"/>
</dbReference>
<dbReference type="InterPro" id="IPR044929">
    <property type="entry name" value="DNA/RNA_non-sp_Endonuclease_sf"/>
</dbReference>
<feature type="disulfide bond" evidence="3">
    <location>
        <begin position="245"/>
        <end position="304"/>
    </location>
</feature>
<dbReference type="InterPro" id="IPR044925">
    <property type="entry name" value="His-Me_finger_sf"/>
</dbReference>
<dbReference type="PANTHER" id="PTHR45869:SF2">
    <property type="entry name" value="C-REACTIVE PROTEIN-RELATED"/>
    <property type="match status" value="1"/>
</dbReference>
<name>A0A8X7X0L5_POLSE</name>
<dbReference type="PANTHER" id="PTHR45869">
    <property type="entry name" value="C-REACTIVE PROTEIN-RELATED"/>
    <property type="match status" value="1"/>
</dbReference>
<evidence type="ECO:0000256" key="1">
    <source>
        <dbReference type="ARBA" id="ARBA00022723"/>
    </source>
</evidence>
<feature type="non-terminal residue" evidence="6">
    <location>
        <position position="1"/>
    </location>
</feature>
<evidence type="ECO:0000259" key="5">
    <source>
        <dbReference type="PROSITE" id="PS51828"/>
    </source>
</evidence>
<reference evidence="6 7" key="1">
    <citation type="journal article" date="2021" name="Cell">
        <title>Tracing the genetic footprints of vertebrate landing in non-teleost ray-finned fishes.</title>
        <authorList>
            <person name="Bi X."/>
            <person name="Wang K."/>
            <person name="Yang L."/>
            <person name="Pan H."/>
            <person name="Jiang H."/>
            <person name="Wei Q."/>
            <person name="Fang M."/>
            <person name="Yu H."/>
            <person name="Zhu C."/>
            <person name="Cai Y."/>
            <person name="He Y."/>
            <person name="Gan X."/>
            <person name="Zeng H."/>
            <person name="Yu D."/>
            <person name="Zhu Y."/>
            <person name="Jiang H."/>
            <person name="Qiu Q."/>
            <person name="Yang H."/>
            <person name="Zhang Y.E."/>
            <person name="Wang W."/>
            <person name="Zhu M."/>
            <person name="He S."/>
            <person name="Zhang G."/>
        </authorList>
    </citation>
    <scope>NUCLEOTIDE SEQUENCE [LARGE SCALE GENOMIC DNA]</scope>
    <source>
        <strain evidence="6">Bchr_013</strain>
    </source>
</reference>
<comment type="caution">
    <text evidence="6">The sequence shown here is derived from an EMBL/GenBank/DDBJ whole genome shotgun (WGS) entry which is preliminary data.</text>
</comment>
<keyword evidence="2" id="KW-0106">Calcium</keyword>
<dbReference type="InterPro" id="IPR051005">
    <property type="entry name" value="Pentraxin_domain"/>
</dbReference>
<feature type="domain" description="Pentraxin (PTX)" evidence="5">
    <location>
        <begin position="214"/>
        <end position="414"/>
    </location>
</feature>
<evidence type="ECO:0000256" key="2">
    <source>
        <dbReference type="ARBA" id="ARBA00022837"/>
    </source>
</evidence>
<dbReference type="PRINTS" id="PR00895">
    <property type="entry name" value="PENTAXIN"/>
</dbReference>
<dbReference type="Proteomes" id="UP000886611">
    <property type="component" value="Unassembled WGS sequence"/>
</dbReference>
<keyword evidence="3" id="KW-1015">Disulfide bond</keyword>
<keyword evidence="4" id="KW-0732">Signal</keyword>
<dbReference type="SMART" id="SM00159">
    <property type="entry name" value="PTX"/>
    <property type="match status" value="1"/>
</dbReference>
<dbReference type="Gene3D" id="3.40.570.10">
    <property type="entry name" value="Extracellular Endonuclease, subunit A"/>
    <property type="match status" value="2"/>
</dbReference>
<dbReference type="Pfam" id="PF00354">
    <property type="entry name" value="Pentaxin"/>
    <property type="match status" value="1"/>
</dbReference>
<evidence type="ECO:0000256" key="3">
    <source>
        <dbReference type="PROSITE-ProRule" id="PRU01172"/>
    </source>
</evidence>
<feature type="non-terminal residue" evidence="6">
    <location>
        <position position="424"/>
    </location>
</feature>
<dbReference type="GO" id="GO:0046872">
    <property type="term" value="F:metal ion binding"/>
    <property type="evidence" value="ECO:0007669"/>
    <property type="project" value="UniProtKB-KW"/>
</dbReference>
<feature type="chain" id="PRO_5036483975" evidence="4">
    <location>
        <begin position="18"/>
        <end position="424"/>
    </location>
</feature>